<feature type="compositionally biased region" description="Acidic residues" evidence="3">
    <location>
        <begin position="148"/>
        <end position="162"/>
    </location>
</feature>
<dbReference type="GO" id="GO:0006397">
    <property type="term" value="P:mRNA processing"/>
    <property type="evidence" value="ECO:0007669"/>
    <property type="project" value="UniProtKB-KW"/>
</dbReference>
<evidence type="ECO:0000256" key="1">
    <source>
        <dbReference type="ARBA" id="ARBA00022664"/>
    </source>
</evidence>
<dbReference type="PANTHER" id="PTHR46242:SF1">
    <property type="entry name" value="ZINC FINGER CCHC DOMAIN-CONTAINING PROTEIN 9"/>
    <property type="match status" value="1"/>
</dbReference>
<feature type="compositionally biased region" description="Polar residues" evidence="3">
    <location>
        <begin position="15"/>
        <end position="25"/>
    </location>
</feature>
<dbReference type="Pfam" id="PF00098">
    <property type="entry name" value="zf-CCHC"/>
    <property type="match status" value="1"/>
</dbReference>
<dbReference type="GO" id="GO:0008270">
    <property type="term" value="F:zinc ion binding"/>
    <property type="evidence" value="ECO:0007669"/>
    <property type="project" value="UniProtKB-KW"/>
</dbReference>
<feature type="compositionally biased region" description="Gly residues" evidence="3">
    <location>
        <begin position="36"/>
        <end position="57"/>
    </location>
</feature>
<accession>A0A0J0XIA5</accession>
<dbReference type="GO" id="GO:0005730">
    <property type="term" value="C:nucleolus"/>
    <property type="evidence" value="ECO:0007669"/>
    <property type="project" value="TreeGrafter"/>
</dbReference>
<protein>
    <recommendedName>
        <fullName evidence="4">CCHC-type domain-containing protein</fullName>
    </recommendedName>
</protein>
<keyword evidence="2" id="KW-0479">Metal-binding</keyword>
<keyword evidence="2" id="KW-0863">Zinc-finger</keyword>
<organism evidence="5 6">
    <name type="scientific">Cutaneotrichosporon oleaginosum</name>
    <dbReference type="NCBI Taxonomy" id="879819"/>
    <lineage>
        <taxon>Eukaryota</taxon>
        <taxon>Fungi</taxon>
        <taxon>Dikarya</taxon>
        <taxon>Basidiomycota</taxon>
        <taxon>Agaricomycotina</taxon>
        <taxon>Tremellomycetes</taxon>
        <taxon>Trichosporonales</taxon>
        <taxon>Trichosporonaceae</taxon>
        <taxon>Cutaneotrichosporon</taxon>
    </lineage>
</organism>
<evidence type="ECO:0000256" key="3">
    <source>
        <dbReference type="SAM" id="MobiDB-lite"/>
    </source>
</evidence>
<keyword evidence="2" id="KW-0862">Zinc</keyword>
<feature type="domain" description="CCHC-type" evidence="4">
    <location>
        <begin position="103"/>
        <end position="118"/>
    </location>
</feature>
<dbReference type="EMBL" id="KQ087228">
    <property type="protein sequence ID" value="KLT40831.1"/>
    <property type="molecule type" value="Genomic_DNA"/>
</dbReference>
<evidence type="ECO:0000256" key="2">
    <source>
        <dbReference type="PROSITE-ProRule" id="PRU00047"/>
    </source>
</evidence>
<dbReference type="InterPro" id="IPR036875">
    <property type="entry name" value="Znf_CCHC_sf"/>
</dbReference>
<feature type="region of interest" description="Disordered" evidence="3">
    <location>
        <begin position="1"/>
        <end position="99"/>
    </location>
</feature>
<dbReference type="SMART" id="SM00343">
    <property type="entry name" value="ZnF_C2HC"/>
    <property type="match status" value="4"/>
</dbReference>
<feature type="compositionally biased region" description="Basic and acidic residues" evidence="3">
    <location>
        <begin position="68"/>
        <end position="99"/>
    </location>
</feature>
<dbReference type="PANTHER" id="PTHR46242">
    <property type="entry name" value="ZINC FINGER CCHC DOMAIN-CONTAINING PROTEIN 9 ZCCHC9"/>
    <property type="match status" value="1"/>
</dbReference>
<keyword evidence="1" id="KW-0507">mRNA processing</keyword>
<reference evidence="5 6" key="1">
    <citation type="submission" date="2015-03" db="EMBL/GenBank/DDBJ databases">
        <title>Genomics and transcriptomics of the oil-accumulating basidiomycete yeast T. oleaginosus allow insights into substrate utilization and the diverse evolutionary trajectories of mating systems in fungi.</title>
        <authorList>
            <consortium name="DOE Joint Genome Institute"/>
            <person name="Kourist R."/>
            <person name="Kracht O."/>
            <person name="Bracharz F."/>
            <person name="Lipzen A."/>
            <person name="Nolan M."/>
            <person name="Ohm R."/>
            <person name="Grigoriev I."/>
            <person name="Sun S."/>
            <person name="Heitman J."/>
            <person name="Bruck T."/>
            <person name="Nowrousian M."/>
        </authorList>
    </citation>
    <scope>NUCLEOTIDE SEQUENCE [LARGE SCALE GENOMIC DNA]</scope>
    <source>
        <strain evidence="5 6">IBC0246</strain>
    </source>
</reference>
<dbReference type="RefSeq" id="XP_018277322.1">
    <property type="nucleotide sequence ID" value="XM_018426058.1"/>
</dbReference>
<dbReference type="OrthoDB" id="3863715at2759"/>
<sequence>MARYTNIGLHRKDFVQSSAQEQSSRQPERHQDSGWAGRGRGAPVGRGGRGGRGARGGRGGKRGAYAGGERKGWGRDPEIAKRAERTEARRFKRAEDRDAGTTCFACRGTGHAARDCPNILAAAEGANGSAAMLEADQLARSVGLVGGDDGDEEGAEDDEEGEEEKKGKGKVKAKAKEKGAKEKLTGGQITGGKCYRCNSSTHNLHNCPAPVDPGNPTPFATCFVCLGSGHLSAACPKNPRGVYVNGGACKICHSVAHRAKDCPTQRPDEPVKVRGAPALVLGTGEGAGADEDDFMVTRRTATPGEAKGKRTKHLPAKNSARGPAKRPGEEGWYEQAPPAAKKKKVVSF</sequence>
<dbReference type="InterPro" id="IPR001878">
    <property type="entry name" value="Znf_CCHC"/>
</dbReference>
<dbReference type="InterPro" id="IPR042246">
    <property type="entry name" value="ZCCHC9"/>
</dbReference>
<proteinExistence type="predicted"/>
<evidence type="ECO:0000313" key="6">
    <source>
        <dbReference type="Proteomes" id="UP000053611"/>
    </source>
</evidence>
<keyword evidence="6" id="KW-1185">Reference proteome</keyword>
<evidence type="ECO:0000313" key="5">
    <source>
        <dbReference type="EMBL" id="KLT40831.1"/>
    </source>
</evidence>
<feature type="region of interest" description="Disordered" evidence="3">
    <location>
        <begin position="299"/>
        <end position="348"/>
    </location>
</feature>
<evidence type="ECO:0000259" key="4">
    <source>
        <dbReference type="PROSITE" id="PS50158"/>
    </source>
</evidence>
<gene>
    <name evidence="5" type="ORF">CC85DRAFT_313115</name>
</gene>
<dbReference type="GeneID" id="28986661"/>
<dbReference type="AlphaFoldDB" id="A0A0J0XIA5"/>
<dbReference type="PROSITE" id="PS50158">
    <property type="entry name" value="ZF_CCHC"/>
    <property type="match status" value="1"/>
</dbReference>
<dbReference type="STRING" id="879819.A0A0J0XIA5"/>
<name>A0A0J0XIA5_9TREE</name>
<dbReference type="Proteomes" id="UP000053611">
    <property type="component" value="Unassembled WGS sequence"/>
</dbReference>
<feature type="region of interest" description="Disordered" evidence="3">
    <location>
        <begin position="143"/>
        <end position="174"/>
    </location>
</feature>
<dbReference type="Gene3D" id="4.10.60.10">
    <property type="entry name" value="Zinc finger, CCHC-type"/>
    <property type="match status" value="2"/>
</dbReference>
<dbReference type="SUPFAM" id="SSF57756">
    <property type="entry name" value="Retrovirus zinc finger-like domains"/>
    <property type="match status" value="2"/>
</dbReference>
<dbReference type="GO" id="GO:0003676">
    <property type="term" value="F:nucleic acid binding"/>
    <property type="evidence" value="ECO:0007669"/>
    <property type="project" value="InterPro"/>
</dbReference>